<feature type="transmembrane region" description="Helical" evidence="1">
    <location>
        <begin position="39"/>
        <end position="57"/>
    </location>
</feature>
<comment type="caution">
    <text evidence="2">The sequence shown here is derived from an EMBL/GenBank/DDBJ whole genome shotgun (WGS) entry which is preliminary data.</text>
</comment>
<reference evidence="2 3" key="1">
    <citation type="submission" date="2024-09" db="EMBL/GenBank/DDBJ databases">
        <authorList>
            <person name="Sun Q."/>
            <person name="Mori K."/>
        </authorList>
    </citation>
    <scope>NUCLEOTIDE SEQUENCE [LARGE SCALE GENOMIC DNA]</scope>
    <source>
        <strain evidence="2 3">CGMCC 1.9126</strain>
    </source>
</reference>
<feature type="transmembrane region" description="Helical" evidence="1">
    <location>
        <begin position="63"/>
        <end position="80"/>
    </location>
</feature>
<feature type="transmembrane region" description="Helical" evidence="1">
    <location>
        <begin position="92"/>
        <end position="112"/>
    </location>
</feature>
<proteinExistence type="predicted"/>
<name>A0ABV6KU12_9BACI</name>
<gene>
    <name evidence="2" type="ORF">ACFFHF_09040</name>
</gene>
<evidence type="ECO:0000313" key="3">
    <source>
        <dbReference type="Proteomes" id="UP001589738"/>
    </source>
</evidence>
<organism evidence="2 3">
    <name type="scientific">Robertmurraya beringensis</name>
    <dbReference type="NCBI Taxonomy" id="641660"/>
    <lineage>
        <taxon>Bacteria</taxon>
        <taxon>Bacillati</taxon>
        <taxon>Bacillota</taxon>
        <taxon>Bacilli</taxon>
        <taxon>Bacillales</taxon>
        <taxon>Bacillaceae</taxon>
        <taxon>Robertmurraya</taxon>
    </lineage>
</organism>
<feature type="transmembrane region" description="Helical" evidence="1">
    <location>
        <begin position="6"/>
        <end position="27"/>
    </location>
</feature>
<sequence>MTVDFTFNLITFILNLIAWVSIGLISFRIYQKKKIKLKAWKVIVVLYIGLFSFNINWPMFDTVVKIPLLPLGVWILYFILKRKEGRWETYRSHAWLGFGANVTFIATTLLAVPLQHAFYPEKEATTYLSSIENASLLQIHPSATEQKINKVALGKQLPNMTVEMVYSQDWYEETYMEMESNERDERFPYQLTGVNEKWGSGKSPVIYIEGDGKGLLIKTKEKEFYFRSADSFLEEVH</sequence>
<dbReference type="Proteomes" id="UP001589738">
    <property type="component" value="Unassembled WGS sequence"/>
</dbReference>
<keyword evidence="3" id="KW-1185">Reference proteome</keyword>
<evidence type="ECO:0000256" key="1">
    <source>
        <dbReference type="SAM" id="Phobius"/>
    </source>
</evidence>
<protein>
    <submittedName>
        <fullName evidence="2">Uncharacterized protein</fullName>
    </submittedName>
</protein>
<keyword evidence="1" id="KW-1133">Transmembrane helix</keyword>
<keyword evidence="1" id="KW-0472">Membrane</keyword>
<keyword evidence="1" id="KW-0812">Transmembrane</keyword>
<dbReference type="EMBL" id="JBHLUU010000026">
    <property type="protein sequence ID" value="MFC0475393.1"/>
    <property type="molecule type" value="Genomic_DNA"/>
</dbReference>
<evidence type="ECO:0000313" key="2">
    <source>
        <dbReference type="EMBL" id="MFC0475393.1"/>
    </source>
</evidence>
<accession>A0ABV6KU12</accession>
<dbReference type="RefSeq" id="WP_340902485.1">
    <property type="nucleotide sequence ID" value="NZ_JBHLUU010000026.1"/>
</dbReference>